<dbReference type="Gene3D" id="1.10.418.30">
    <property type="entry name" value="Ncd80 complex, Ncd80 subunit"/>
    <property type="match status" value="1"/>
</dbReference>
<comment type="similarity">
    <text evidence="1 10">Belongs to the NDC80/HEC1 family.</text>
</comment>
<keyword evidence="7 10" id="KW-0539">Nucleus</keyword>
<evidence type="ECO:0000256" key="1">
    <source>
        <dbReference type="ARBA" id="ARBA00007050"/>
    </source>
</evidence>
<keyword evidence="16" id="KW-1185">Reference proteome</keyword>
<evidence type="ECO:0000256" key="6">
    <source>
        <dbReference type="ARBA" id="ARBA00023054"/>
    </source>
</evidence>
<keyword evidence="5 10" id="KW-0995">Kinetochore</keyword>
<comment type="function">
    <text evidence="10">Acts as a component of the essential kinetochore-associated NDC80 complex, which is required for chromosome segregation and spindle checkpoint activity.</text>
</comment>
<organism evidence="15 16">
    <name type="scientific">Phycomyces blakesleeanus</name>
    <dbReference type="NCBI Taxonomy" id="4837"/>
    <lineage>
        <taxon>Eukaryota</taxon>
        <taxon>Fungi</taxon>
        <taxon>Fungi incertae sedis</taxon>
        <taxon>Mucoromycota</taxon>
        <taxon>Mucoromycotina</taxon>
        <taxon>Mucoromycetes</taxon>
        <taxon>Mucorales</taxon>
        <taxon>Phycomycetaceae</taxon>
        <taxon>Phycomyces</taxon>
    </lineage>
</organism>
<evidence type="ECO:0000256" key="5">
    <source>
        <dbReference type="ARBA" id="ARBA00022838"/>
    </source>
</evidence>
<sequence length="571" mass="66662">MSQQPIIHKNLDKVARRFTIAHAESSNGRIPNSPSKRSIPTVNETNKIHRSSADKRLFDQDLHESLGPQRVINQDMPPPISTRRTTITTLPVGQSKVSDPTQEFFHESILAFNNGAQGFVQKLHIDPRPIKDTEFQRKELKTIIDYLAKTNYKDKVTTKTLRELNNKNFQNIFKWLYYRIEPRYVYSQPIFEEEAISLLKALGYPLVESINQKELLSIGARHYLPVIWAILLWMVELCEVYDMDQEEEFPSTKSDIVSNPMDPELLQNIFYDYSVHSYNLFMGGKDDTSEADSQLQECFDLLERLTGEKEEITSVQLRQLEEEVYELKEDEDPLSRLQAIQDKLKRELQRHEDFQITQEKKIEKYEELMSSSEDNKASIERELEDRRIKRDDLIRQIKAQNVSEERVAQLAQERLTLESDYGITHAKLLDIQKKEFEASQSVESEKAGVSMAISEYNDLATMAWLIPSDAAYANGENFRIELYLEGETMESILSQSLESDIKPRLLDLKNELDDTLLMYKEKLGHLNHELNEKYNESEEIREDIKKQEEIYSKKKLEYEIAKKASYKTKSH</sequence>
<keyword evidence="4 10" id="KW-0498">Mitosis</keyword>
<dbReference type="PANTHER" id="PTHR10643:SF2">
    <property type="entry name" value="KINETOCHORE PROTEIN NDC80 HOMOLOG"/>
    <property type="match status" value="1"/>
</dbReference>
<protein>
    <recommendedName>
        <fullName evidence="10">Kinetochore protein NDC80</fullName>
    </recommendedName>
</protein>
<dbReference type="InterPro" id="IPR057091">
    <property type="entry name" value="NDC80_loop"/>
</dbReference>
<feature type="coiled-coil region" evidence="11">
    <location>
        <begin position="334"/>
        <end position="396"/>
    </location>
</feature>
<proteinExistence type="inferred from homology"/>
<comment type="caution">
    <text evidence="15">The sequence shown here is derived from an EMBL/GenBank/DDBJ whole genome shotgun (WGS) entry which is preliminary data.</text>
</comment>
<dbReference type="EMBL" id="JBCLYO010000036">
    <property type="protein sequence ID" value="KAL0075515.1"/>
    <property type="molecule type" value="Genomic_DNA"/>
</dbReference>
<comment type="subcellular location">
    <subcellularLocation>
        <location evidence="10">Chromosome</location>
        <location evidence="10">Centromere</location>
        <location evidence="10">Kinetochore</location>
    </subcellularLocation>
    <subcellularLocation>
        <location evidence="10">Nucleus</location>
    </subcellularLocation>
</comment>
<keyword evidence="2 10" id="KW-0158">Chromosome</keyword>
<evidence type="ECO:0000256" key="4">
    <source>
        <dbReference type="ARBA" id="ARBA00022776"/>
    </source>
</evidence>
<dbReference type="InterPro" id="IPR055260">
    <property type="entry name" value="Ndc80_CH"/>
</dbReference>
<evidence type="ECO:0000256" key="3">
    <source>
        <dbReference type="ARBA" id="ARBA00022618"/>
    </source>
</evidence>
<dbReference type="Gene3D" id="6.10.250.1950">
    <property type="match status" value="1"/>
</dbReference>
<accession>A0ABR3AL78</accession>
<evidence type="ECO:0000256" key="12">
    <source>
        <dbReference type="SAM" id="MobiDB-lite"/>
    </source>
</evidence>
<dbReference type="PANTHER" id="PTHR10643">
    <property type="entry name" value="KINETOCHORE PROTEIN NDC80"/>
    <property type="match status" value="1"/>
</dbReference>
<feature type="compositionally biased region" description="Polar residues" evidence="12">
    <location>
        <begin position="24"/>
        <end position="45"/>
    </location>
</feature>
<feature type="domain" description="Kinetochore protein NDC80 loop region" evidence="14">
    <location>
        <begin position="445"/>
        <end position="559"/>
    </location>
</feature>
<evidence type="ECO:0000256" key="2">
    <source>
        <dbReference type="ARBA" id="ARBA00022454"/>
    </source>
</evidence>
<keyword evidence="3 10" id="KW-0132">Cell division</keyword>
<reference evidence="15 16" key="1">
    <citation type="submission" date="2024-04" db="EMBL/GenBank/DDBJ databases">
        <title>Symmetric and asymmetric DNA N6-adenine methylation regulates different biological responses in Mucorales.</title>
        <authorList>
            <consortium name="Lawrence Berkeley National Laboratory"/>
            <person name="Lax C."/>
            <person name="Mondo S.J."/>
            <person name="Osorio-Concepcion M."/>
            <person name="Muszewska A."/>
            <person name="Corrochano-Luque M."/>
            <person name="Gutierrez G."/>
            <person name="Riley R."/>
            <person name="Lipzen A."/>
            <person name="Guo J."/>
            <person name="Hundley H."/>
            <person name="Amirebrahimi M."/>
            <person name="Ng V."/>
            <person name="Lorenzo-Gutierrez D."/>
            <person name="Binder U."/>
            <person name="Yang J."/>
            <person name="Song Y."/>
            <person name="Canovas D."/>
            <person name="Navarro E."/>
            <person name="Freitag M."/>
            <person name="Gabaldon T."/>
            <person name="Grigoriev I.V."/>
            <person name="Corrochano L.M."/>
            <person name="Nicolas F.E."/>
            <person name="Garre V."/>
        </authorList>
    </citation>
    <scope>NUCLEOTIDE SEQUENCE [LARGE SCALE GENOMIC DNA]</scope>
    <source>
        <strain evidence="15 16">L51</strain>
    </source>
</reference>
<dbReference type="Pfam" id="PF03801">
    <property type="entry name" value="Ndc80_HEC"/>
    <property type="match status" value="1"/>
</dbReference>
<keyword evidence="8 10" id="KW-0131">Cell cycle</keyword>
<evidence type="ECO:0000259" key="14">
    <source>
        <dbReference type="Pfam" id="PF24487"/>
    </source>
</evidence>
<feature type="domain" description="Kinetochore protein Ndc80 CH" evidence="13">
    <location>
        <begin position="122"/>
        <end position="241"/>
    </location>
</feature>
<evidence type="ECO:0000259" key="13">
    <source>
        <dbReference type="Pfam" id="PF03801"/>
    </source>
</evidence>
<dbReference type="Proteomes" id="UP001448207">
    <property type="component" value="Unassembled WGS sequence"/>
</dbReference>
<evidence type="ECO:0000256" key="8">
    <source>
        <dbReference type="ARBA" id="ARBA00023306"/>
    </source>
</evidence>
<evidence type="ECO:0000256" key="11">
    <source>
        <dbReference type="SAM" id="Coils"/>
    </source>
</evidence>
<evidence type="ECO:0000256" key="10">
    <source>
        <dbReference type="RuleBase" id="RU368072"/>
    </source>
</evidence>
<name>A0ABR3AL78_PHYBL</name>
<dbReference type="InterPro" id="IPR005550">
    <property type="entry name" value="Kinetochore_Ndc80"/>
</dbReference>
<evidence type="ECO:0000313" key="15">
    <source>
        <dbReference type="EMBL" id="KAL0075515.1"/>
    </source>
</evidence>
<keyword evidence="6 11" id="KW-0175">Coiled coil</keyword>
<gene>
    <name evidence="15" type="ORF">J3Q64DRAFT_1378467</name>
</gene>
<dbReference type="InterPro" id="IPR038273">
    <property type="entry name" value="Ndc80_sf"/>
</dbReference>
<dbReference type="Pfam" id="PF24487">
    <property type="entry name" value="NDC80_loop"/>
    <property type="match status" value="1"/>
</dbReference>
<evidence type="ECO:0000256" key="9">
    <source>
        <dbReference type="ARBA" id="ARBA00023328"/>
    </source>
</evidence>
<comment type="subunit">
    <text evidence="10">Component of the NDC80 complex.</text>
</comment>
<evidence type="ECO:0000256" key="7">
    <source>
        <dbReference type="ARBA" id="ARBA00023242"/>
    </source>
</evidence>
<keyword evidence="9 10" id="KW-0137">Centromere</keyword>
<feature type="region of interest" description="Disordered" evidence="12">
    <location>
        <begin position="23"/>
        <end position="53"/>
    </location>
</feature>
<evidence type="ECO:0000313" key="16">
    <source>
        <dbReference type="Proteomes" id="UP001448207"/>
    </source>
</evidence>